<dbReference type="EMBL" id="BKBQ01000025">
    <property type="protein sequence ID" value="GEQ54795.1"/>
    <property type="molecule type" value="Genomic_DNA"/>
</dbReference>
<dbReference type="EMBL" id="BKBO01000026">
    <property type="protein sequence ID" value="GEQ49803.1"/>
    <property type="molecule type" value="Genomic_DNA"/>
</dbReference>
<dbReference type="Proteomes" id="UP000886597">
    <property type="component" value="Unassembled WGS sequence"/>
</dbReference>
<accession>A0AAN4UCD8</accession>
<evidence type="ECO:0000313" key="3">
    <source>
        <dbReference type="Proteomes" id="UP000886597"/>
    </source>
</evidence>
<dbReference type="RefSeq" id="WP_202584142.1">
    <property type="nucleotide sequence ID" value="NZ_BKBO01000026.1"/>
</dbReference>
<reference evidence="2" key="1">
    <citation type="submission" date="2019-08" db="EMBL/GenBank/DDBJ databases">
        <authorList>
            <person name="Ishikawa M."/>
            <person name="Suzuki T."/>
            <person name="Matsutani M."/>
        </authorList>
    </citation>
    <scope>NUCLEOTIDE SEQUENCE</scope>
    <source>
        <strain evidence="2">7C1</strain>
        <strain evidence="1">8C4</strain>
    </source>
</reference>
<proteinExistence type="predicted"/>
<evidence type="ECO:0000313" key="1">
    <source>
        <dbReference type="EMBL" id="GEQ49803.1"/>
    </source>
</evidence>
<organism evidence="2 3">
    <name type="scientific">Tetragenococcus koreensis</name>
    <dbReference type="NCBI Taxonomy" id="290335"/>
    <lineage>
        <taxon>Bacteria</taxon>
        <taxon>Bacillati</taxon>
        <taxon>Bacillota</taxon>
        <taxon>Bacilli</taxon>
        <taxon>Lactobacillales</taxon>
        <taxon>Enterococcaceae</taxon>
        <taxon>Tetragenococcus</taxon>
    </lineage>
</organism>
<dbReference type="Proteomes" id="UP000886607">
    <property type="component" value="Unassembled WGS sequence"/>
</dbReference>
<keyword evidence="4" id="KW-1185">Reference proteome</keyword>
<comment type="caution">
    <text evidence="2">The sequence shown here is derived from an EMBL/GenBank/DDBJ whole genome shotgun (WGS) entry which is preliminary data.</text>
</comment>
<evidence type="ECO:0000313" key="4">
    <source>
        <dbReference type="Proteomes" id="UP000886607"/>
    </source>
</evidence>
<dbReference type="AlphaFoldDB" id="A0AAN4UCD8"/>
<name>A0AAN4UCD8_9ENTE</name>
<sequence length="66" mass="7845">MNKQQAKERAYWLMNQSTNGYEATRTIFIELYNLFEKFDLDMAEIDHMLETHTISKNGSLIKVEDE</sequence>
<evidence type="ECO:0000313" key="2">
    <source>
        <dbReference type="EMBL" id="GEQ54795.1"/>
    </source>
</evidence>
<reference evidence="2" key="2">
    <citation type="journal article" date="2020" name="Int. Dairy J.">
        <title>Lactic acid bacterial diversity in Brie cheese focusing on salt concentration and pH of isolation medium and characterisation of halophilic and alkaliphilic lactic acid bacterial isolates.</title>
        <authorList>
            <person name="Unno R."/>
            <person name="Matsutani M."/>
            <person name="Suzuki T."/>
            <person name="Kodama K."/>
            <person name="Matsushita H."/>
            <person name="Yamasato K."/>
            <person name="Koizumi Y."/>
            <person name="Ishikawa M."/>
        </authorList>
    </citation>
    <scope>NUCLEOTIDE SEQUENCE</scope>
    <source>
        <strain evidence="2">7C1</strain>
        <strain evidence="1">8C4</strain>
    </source>
</reference>
<gene>
    <name evidence="1" type="ORF">TK11N_16550</name>
    <name evidence="2" type="ORF">TK2N_16390</name>
</gene>
<protein>
    <submittedName>
        <fullName evidence="2">Uncharacterized protein</fullName>
    </submittedName>
</protein>